<reference evidence="1" key="1">
    <citation type="submission" date="2022-07" db="EMBL/GenBank/DDBJ databases">
        <authorList>
            <person name="Otstavnykh N."/>
            <person name="Isaeva M."/>
            <person name="Bystritskaya E."/>
        </authorList>
    </citation>
    <scope>NUCLEOTIDE SEQUENCE</scope>
    <source>
        <strain evidence="1">KCTC 52189</strain>
    </source>
</reference>
<dbReference type="AlphaFoldDB" id="A0AAE4B5J3"/>
<protein>
    <submittedName>
        <fullName evidence="1">Uncharacterized protein</fullName>
    </submittedName>
</protein>
<gene>
    <name evidence="1" type="ORF">NO357_19470</name>
</gene>
<sequence>MDQLRSGLERLGFHAVNAPQDLDAAAQLFALPLVGENAPVNSQPYDWKAGLRANTVQLARTLKRGQTRMHEHEFFSIDGTGGVPALLVTQIRVPGVKSEHQCKLATKHIQLSEQSRQEIISNAIYVNNHDDGFVGVLMASKIGNDDSNYVSMTFFTTELLEKMAAVGATVDLPRVTLLAVSTKFETNISKPREVVQ</sequence>
<evidence type="ECO:0000313" key="2">
    <source>
        <dbReference type="Proteomes" id="UP001226762"/>
    </source>
</evidence>
<comment type="caution">
    <text evidence="1">The sequence shown here is derived from an EMBL/GenBank/DDBJ whole genome shotgun (WGS) entry which is preliminary data.</text>
</comment>
<name>A0AAE4B5J3_9RHOB</name>
<keyword evidence="2" id="KW-1185">Reference proteome</keyword>
<dbReference type="Proteomes" id="UP001226762">
    <property type="component" value="Unassembled WGS sequence"/>
</dbReference>
<accession>A0AAE4B5J3</accession>
<dbReference type="EMBL" id="JANHAX010000007">
    <property type="protein sequence ID" value="MDQ2092088.1"/>
    <property type="molecule type" value="Genomic_DNA"/>
</dbReference>
<reference evidence="1" key="2">
    <citation type="submission" date="2023-02" db="EMBL/GenBank/DDBJ databases">
        <title>'Rhodoalgimonas zhirmunskyi' gen. nov., isolated from a red alga.</title>
        <authorList>
            <person name="Nedashkovskaya O.I."/>
            <person name="Otstavnykh N.Y."/>
            <person name="Bystritskaya E.P."/>
            <person name="Balabanova L.A."/>
            <person name="Isaeva M.P."/>
        </authorList>
    </citation>
    <scope>NUCLEOTIDE SEQUENCE</scope>
    <source>
        <strain evidence="1">KCTC 52189</strain>
    </source>
</reference>
<proteinExistence type="predicted"/>
<evidence type="ECO:0000313" key="1">
    <source>
        <dbReference type="EMBL" id="MDQ2092088.1"/>
    </source>
</evidence>
<dbReference type="RefSeq" id="WP_306737389.1">
    <property type="nucleotide sequence ID" value="NZ_JANHAX010000007.1"/>
</dbReference>
<organism evidence="1 2">
    <name type="scientific">Marimonas arenosa</name>
    <dbReference type="NCBI Taxonomy" id="1795305"/>
    <lineage>
        <taxon>Bacteria</taxon>
        <taxon>Pseudomonadati</taxon>
        <taxon>Pseudomonadota</taxon>
        <taxon>Alphaproteobacteria</taxon>
        <taxon>Rhodobacterales</taxon>
        <taxon>Paracoccaceae</taxon>
        <taxon>Marimonas</taxon>
    </lineage>
</organism>